<dbReference type="InterPro" id="IPR035985">
    <property type="entry name" value="Ubiquitin-activating_enz"/>
</dbReference>
<sequence>MDQQQFYDRLNDRMLRYGASPLDQTQVVAITASPDYLASYDGQVATLVASNLLGRLSPSVQVGFPDIPIHPRLPWAGRSLVEHALDGMRAADPFGSYGTRQVTAGDFRFHLGPDGHNTVIHGSGWNAYIGPGPSPLSPIESDVGIGAALAVVLGAAHLFRTRFGAMTESFACNAWDWTDVPKRVEFSPVEVSLGHVMTAGLGSVGSAANYFLALATRDFRASLIDHDGIGIHNITRSPIFTDAHAKVDMAKVDAVAAFLRRAGVEDVAVDAVALHESALWSLREAGSTDILISAANEFNVRYHIEMGFPPIQFYATTGRNWQATLMRHVPGAKACSLCVFPPDEKYAPTTCATDGSTASQTTVEEKRTDAALPFLSFAAGLMTAAEVLKLNAPGYPFSAERVMLGLKGQPLLIGTPIPHRTGCLCEGRDKSVHIAAVAGSRYVVFVGQAEVGR</sequence>
<name>A0A7G6T4J4_9HYPH</name>
<organism evidence="2 3">
    <name type="scientific">Mesorhizobium huakuii</name>
    <dbReference type="NCBI Taxonomy" id="28104"/>
    <lineage>
        <taxon>Bacteria</taxon>
        <taxon>Pseudomonadati</taxon>
        <taxon>Pseudomonadota</taxon>
        <taxon>Alphaproteobacteria</taxon>
        <taxon>Hyphomicrobiales</taxon>
        <taxon>Phyllobacteriaceae</taxon>
        <taxon>Mesorhizobium</taxon>
    </lineage>
</organism>
<dbReference type="Pfam" id="PF00899">
    <property type="entry name" value="ThiF"/>
    <property type="match status" value="1"/>
</dbReference>
<accession>A0A7G6T4J4</accession>
<dbReference type="RefSeq" id="WP_183465387.1">
    <property type="nucleotide sequence ID" value="NZ_CP050297.1"/>
</dbReference>
<proteinExistence type="predicted"/>
<dbReference type="Proteomes" id="UP000515465">
    <property type="component" value="Plasmid p_2"/>
</dbReference>
<dbReference type="GO" id="GO:0008641">
    <property type="term" value="F:ubiquitin-like modifier activating enzyme activity"/>
    <property type="evidence" value="ECO:0007669"/>
    <property type="project" value="InterPro"/>
</dbReference>
<dbReference type="EMBL" id="CP050297">
    <property type="protein sequence ID" value="QND61676.1"/>
    <property type="molecule type" value="Genomic_DNA"/>
</dbReference>
<feature type="domain" description="THIF-type NAD/FAD binding fold" evidence="1">
    <location>
        <begin position="195"/>
        <end position="390"/>
    </location>
</feature>
<reference evidence="3" key="1">
    <citation type="journal article" date="2020" name="Mol. Plant Microbe">
        <title>Rhizobial microsymbionts of the narrowly endemic Oxytropis species growing in Kamchatka are characterized by significant genetic diversity and possess a set of genes that are associated with T3SS and T6SS secretion systems and can affect the development of symbiosis.</title>
        <authorList>
            <person name="Safronova V."/>
            <person name="Guro P."/>
            <person name="Sazanova A."/>
            <person name="Kuznetsova I."/>
            <person name="Belimov A."/>
            <person name="Yakubov V."/>
            <person name="Chirak E."/>
            <person name="Afonin A."/>
            <person name="Gogolev Y."/>
            <person name="Andronov E."/>
            <person name="Tikhonovich I."/>
        </authorList>
    </citation>
    <scope>NUCLEOTIDE SEQUENCE [LARGE SCALE GENOMIC DNA]</scope>
    <source>
        <strain evidence="3">583</strain>
        <plasmid evidence="3">p_2</plasmid>
    </source>
</reference>
<dbReference type="InterPro" id="IPR000594">
    <property type="entry name" value="ThiF_NAD_FAD-bd"/>
</dbReference>
<dbReference type="Gene3D" id="3.40.50.720">
    <property type="entry name" value="NAD(P)-binding Rossmann-like Domain"/>
    <property type="match status" value="1"/>
</dbReference>
<evidence type="ECO:0000313" key="2">
    <source>
        <dbReference type="EMBL" id="QND61676.1"/>
    </source>
</evidence>
<evidence type="ECO:0000259" key="1">
    <source>
        <dbReference type="Pfam" id="PF00899"/>
    </source>
</evidence>
<keyword evidence="2" id="KW-0614">Plasmid</keyword>
<gene>
    <name evidence="2" type="ORF">HB778_36065</name>
</gene>
<dbReference type="AlphaFoldDB" id="A0A7G6T4J4"/>
<protein>
    <recommendedName>
        <fullName evidence="1">THIF-type NAD/FAD binding fold domain-containing protein</fullName>
    </recommendedName>
</protein>
<dbReference type="SUPFAM" id="SSF69572">
    <property type="entry name" value="Activating enzymes of the ubiquitin-like proteins"/>
    <property type="match status" value="1"/>
</dbReference>
<geneLocation type="plasmid" evidence="2 3">
    <name>p_2</name>
</geneLocation>
<evidence type="ECO:0000313" key="3">
    <source>
        <dbReference type="Proteomes" id="UP000515465"/>
    </source>
</evidence>